<dbReference type="PANTHER" id="PTHR41930:SF1">
    <property type="entry name" value="DEPHOSPHO-COA KINASE"/>
    <property type="match status" value="1"/>
</dbReference>
<reference evidence="1 2" key="1">
    <citation type="journal article" date="2016" name="Nat. Commun.">
        <title>Thousands of microbial genomes shed light on interconnected biogeochemical processes in an aquifer system.</title>
        <authorList>
            <person name="Anantharaman K."/>
            <person name="Brown C.T."/>
            <person name="Hug L.A."/>
            <person name="Sharon I."/>
            <person name="Castelle C.J."/>
            <person name="Probst A.J."/>
            <person name="Thomas B.C."/>
            <person name="Singh A."/>
            <person name="Wilkins M.J."/>
            <person name="Karaoz U."/>
            <person name="Brodie E.L."/>
            <person name="Williams K.H."/>
            <person name="Hubbard S.S."/>
            <person name="Banfield J.F."/>
        </authorList>
    </citation>
    <scope>NUCLEOTIDE SEQUENCE [LARGE SCALE GENOMIC DNA]</scope>
</reference>
<evidence type="ECO:0008006" key="3">
    <source>
        <dbReference type="Google" id="ProtNLM"/>
    </source>
</evidence>
<sequence>MIIGITGSFGAGKGTVVEYLKKEKGFTHYSASGFIVEEIERRGLPLNRDSMALVANDLRADHGPTYIIDSLYARAEAHDGDVVIESLRAVAEVQRIKELGGIVLGIDAKPEIRYAHSLARNSVKDNVSYEKWLEQEQAESNQTDPHKQNIFGALKESDFTITNNGTIEELYKEVEDFLRSVDFV</sequence>
<dbReference type="STRING" id="1798525.A3G90_00020"/>
<dbReference type="EMBL" id="MFMM01000001">
    <property type="protein sequence ID" value="OGG84473.1"/>
    <property type="molecule type" value="Genomic_DNA"/>
</dbReference>
<dbReference type="Gene3D" id="3.40.50.300">
    <property type="entry name" value="P-loop containing nucleotide triphosphate hydrolases"/>
    <property type="match status" value="1"/>
</dbReference>
<dbReference type="SUPFAM" id="SSF52540">
    <property type="entry name" value="P-loop containing nucleoside triphosphate hydrolases"/>
    <property type="match status" value="1"/>
</dbReference>
<name>A0A1F6FF39_9BACT</name>
<gene>
    <name evidence="1" type="ORF">A3G90_00020</name>
</gene>
<dbReference type="Proteomes" id="UP000177325">
    <property type="component" value="Unassembled WGS sequence"/>
</dbReference>
<protein>
    <recommendedName>
        <fullName evidence="3">Dephospho-CoA kinase</fullName>
    </recommendedName>
</protein>
<dbReference type="PANTHER" id="PTHR41930">
    <property type="entry name" value="UPF0200 PROTEIN MJ1399"/>
    <property type="match status" value="1"/>
</dbReference>
<evidence type="ECO:0000313" key="2">
    <source>
        <dbReference type="Proteomes" id="UP000177325"/>
    </source>
</evidence>
<comment type="caution">
    <text evidence="1">The sequence shown here is derived from an EMBL/GenBank/DDBJ whole genome shotgun (WGS) entry which is preliminary data.</text>
</comment>
<organism evidence="1 2">
    <name type="scientific">Candidatus Kaiserbacteria bacterium RIFCSPLOWO2_12_FULL_45_26</name>
    <dbReference type="NCBI Taxonomy" id="1798525"/>
    <lineage>
        <taxon>Bacteria</taxon>
        <taxon>Candidatus Kaiseribacteriota</taxon>
    </lineage>
</organism>
<proteinExistence type="predicted"/>
<dbReference type="InterPro" id="IPR027417">
    <property type="entry name" value="P-loop_NTPase"/>
</dbReference>
<evidence type="ECO:0000313" key="1">
    <source>
        <dbReference type="EMBL" id="OGG84473.1"/>
    </source>
</evidence>
<dbReference type="AlphaFoldDB" id="A0A1F6FF39"/>
<dbReference type="Pfam" id="PF13207">
    <property type="entry name" value="AAA_17"/>
    <property type="match status" value="1"/>
</dbReference>
<accession>A0A1F6FF39</accession>